<dbReference type="GO" id="GO:0005634">
    <property type="term" value="C:nucleus"/>
    <property type="evidence" value="ECO:0007669"/>
    <property type="project" value="UniProtKB-SubCell"/>
</dbReference>
<keyword evidence="2" id="KW-0479">Metal-binding</keyword>
<evidence type="ECO:0008006" key="13">
    <source>
        <dbReference type="Google" id="ProtNLM"/>
    </source>
</evidence>
<evidence type="ECO:0000313" key="12">
    <source>
        <dbReference type="EMBL" id="MBA4642184.1"/>
    </source>
</evidence>
<dbReference type="InterPro" id="IPR001739">
    <property type="entry name" value="Methyl_CpG_DNA-bd"/>
</dbReference>
<dbReference type="Pfam" id="PF01429">
    <property type="entry name" value="MBD"/>
    <property type="match status" value="1"/>
</dbReference>
<evidence type="ECO:0000256" key="6">
    <source>
        <dbReference type="ARBA" id="ARBA00023125"/>
    </source>
</evidence>
<dbReference type="SMART" id="SM00391">
    <property type="entry name" value="MBD"/>
    <property type="match status" value="1"/>
</dbReference>
<dbReference type="InterPro" id="IPR011124">
    <property type="entry name" value="Znf_CW"/>
</dbReference>
<keyword evidence="6" id="KW-0238">DNA-binding</keyword>
<reference evidence="12" key="1">
    <citation type="journal article" date="2013" name="J. Plant Res.">
        <title>Effect of fungi and light on seed germination of three Opuntia species from semiarid lands of central Mexico.</title>
        <authorList>
            <person name="Delgado-Sanchez P."/>
            <person name="Jimenez-Bremont J.F."/>
            <person name="Guerrero-Gonzalez Mde L."/>
            <person name="Flores J."/>
        </authorList>
    </citation>
    <scope>NUCLEOTIDE SEQUENCE</scope>
    <source>
        <tissue evidence="12">Cladode</tissue>
    </source>
</reference>
<dbReference type="Gene3D" id="3.30.890.10">
    <property type="entry name" value="Methyl-cpg-binding Protein 2, Chain A"/>
    <property type="match status" value="1"/>
</dbReference>
<dbReference type="Pfam" id="PF07496">
    <property type="entry name" value="zf-CW"/>
    <property type="match status" value="1"/>
</dbReference>
<evidence type="ECO:0000256" key="3">
    <source>
        <dbReference type="ARBA" id="ARBA00022771"/>
    </source>
</evidence>
<feature type="domain" description="CW-type" evidence="11">
    <location>
        <begin position="15"/>
        <end position="70"/>
    </location>
</feature>
<reference evidence="12" key="2">
    <citation type="submission" date="2020-07" db="EMBL/GenBank/DDBJ databases">
        <authorList>
            <person name="Vera ALvarez R."/>
            <person name="Arias-Moreno D.M."/>
            <person name="Jimenez-Jacinto V."/>
            <person name="Jimenez-Bremont J.F."/>
            <person name="Swaminathan K."/>
            <person name="Moose S.P."/>
            <person name="Guerrero-Gonzalez M.L."/>
            <person name="Marino-Ramirez L."/>
            <person name="Landsman D."/>
            <person name="Rodriguez-Kessler M."/>
            <person name="Delgado-Sanchez P."/>
        </authorList>
    </citation>
    <scope>NUCLEOTIDE SEQUENCE</scope>
    <source>
        <tissue evidence="12">Cladode</tissue>
    </source>
</reference>
<name>A0A7C9DMB4_OPUST</name>
<accession>A0A7C9DMB4</accession>
<dbReference type="GO" id="GO:0008270">
    <property type="term" value="F:zinc ion binding"/>
    <property type="evidence" value="ECO:0007669"/>
    <property type="project" value="UniProtKB-KW"/>
</dbReference>
<protein>
    <recommendedName>
        <fullName evidence="13">MBD domain-containing protein</fullName>
    </recommendedName>
</protein>
<dbReference type="PANTHER" id="PTHR12396:SF10">
    <property type="entry name" value="METHYL-CPG-BINDING DOMAIN-CONTAINING PROTEIN 1-RELATED"/>
    <property type="match status" value="1"/>
</dbReference>
<dbReference type="Gene3D" id="3.30.40.100">
    <property type="match status" value="1"/>
</dbReference>
<dbReference type="InterPro" id="IPR016177">
    <property type="entry name" value="DNA-bd_dom_sf"/>
</dbReference>
<keyword evidence="8" id="KW-0539">Nucleus</keyword>
<evidence type="ECO:0000256" key="1">
    <source>
        <dbReference type="ARBA" id="ARBA00004123"/>
    </source>
</evidence>
<evidence type="ECO:0000259" key="11">
    <source>
        <dbReference type="PROSITE" id="PS51050"/>
    </source>
</evidence>
<evidence type="ECO:0000256" key="9">
    <source>
        <dbReference type="SAM" id="MobiDB-lite"/>
    </source>
</evidence>
<dbReference type="PROSITE" id="PS51050">
    <property type="entry name" value="ZF_CW"/>
    <property type="match status" value="1"/>
</dbReference>
<comment type="subcellular location">
    <subcellularLocation>
        <location evidence="1">Nucleus</location>
    </subcellularLocation>
</comment>
<keyword evidence="5" id="KW-0805">Transcription regulation</keyword>
<evidence type="ECO:0000256" key="2">
    <source>
        <dbReference type="ARBA" id="ARBA00022723"/>
    </source>
</evidence>
<sequence>MTKKQKIHDDSKQRRGSIDLYAAQCSKCQKWRLVNTKEEYEDLRSRFSEDPFSCTRKPNVSCDDPEDIECDATRIWVIDKPNLPKSPEGFKRELILRSDYSKLDAHYVTPNGKKVRCLSEVIAFLEKHPEYRHISVDEFNFTVPKIREDTIPGDAKRMLAEKSSSKKDNSAFSAGSVRRKRIARKW</sequence>
<evidence type="ECO:0000256" key="5">
    <source>
        <dbReference type="ARBA" id="ARBA00023015"/>
    </source>
</evidence>
<dbReference type="PROSITE" id="PS50982">
    <property type="entry name" value="MBD"/>
    <property type="match status" value="1"/>
</dbReference>
<evidence type="ECO:0000256" key="7">
    <source>
        <dbReference type="ARBA" id="ARBA00023163"/>
    </source>
</evidence>
<evidence type="ECO:0000259" key="10">
    <source>
        <dbReference type="PROSITE" id="PS50982"/>
    </source>
</evidence>
<keyword evidence="4" id="KW-0862">Zinc</keyword>
<dbReference type="PANTHER" id="PTHR12396">
    <property type="entry name" value="METHYL-CPG BINDING PROTEIN, MBD"/>
    <property type="match status" value="1"/>
</dbReference>
<dbReference type="GO" id="GO:0003677">
    <property type="term" value="F:DNA binding"/>
    <property type="evidence" value="ECO:0007669"/>
    <property type="project" value="UniProtKB-KW"/>
</dbReference>
<dbReference type="AlphaFoldDB" id="A0A7C9DMB4"/>
<evidence type="ECO:0000256" key="8">
    <source>
        <dbReference type="ARBA" id="ARBA00023242"/>
    </source>
</evidence>
<feature type="domain" description="MBD" evidence="10">
    <location>
        <begin position="76"/>
        <end position="146"/>
    </location>
</feature>
<evidence type="ECO:0000256" key="4">
    <source>
        <dbReference type="ARBA" id="ARBA00022833"/>
    </source>
</evidence>
<feature type="compositionally biased region" description="Basic residues" evidence="9">
    <location>
        <begin position="177"/>
        <end position="186"/>
    </location>
</feature>
<proteinExistence type="predicted"/>
<feature type="region of interest" description="Disordered" evidence="9">
    <location>
        <begin position="160"/>
        <end position="186"/>
    </location>
</feature>
<feature type="compositionally biased region" description="Basic and acidic residues" evidence="9">
    <location>
        <begin position="160"/>
        <end position="169"/>
    </location>
</feature>
<keyword evidence="7" id="KW-0804">Transcription</keyword>
<dbReference type="EMBL" id="GISG01127450">
    <property type="protein sequence ID" value="MBA4642184.1"/>
    <property type="molecule type" value="Transcribed_RNA"/>
</dbReference>
<dbReference type="SUPFAM" id="SSF54171">
    <property type="entry name" value="DNA-binding domain"/>
    <property type="match status" value="1"/>
</dbReference>
<keyword evidence="3" id="KW-0863">Zinc-finger</keyword>
<dbReference type="CDD" id="cd01396">
    <property type="entry name" value="MeCP2_MBD"/>
    <property type="match status" value="1"/>
</dbReference>
<organism evidence="12">
    <name type="scientific">Opuntia streptacantha</name>
    <name type="common">Prickly pear cactus</name>
    <name type="synonym">Opuntia cardona</name>
    <dbReference type="NCBI Taxonomy" id="393608"/>
    <lineage>
        <taxon>Eukaryota</taxon>
        <taxon>Viridiplantae</taxon>
        <taxon>Streptophyta</taxon>
        <taxon>Embryophyta</taxon>
        <taxon>Tracheophyta</taxon>
        <taxon>Spermatophyta</taxon>
        <taxon>Magnoliopsida</taxon>
        <taxon>eudicotyledons</taxon>
        <taxon>Gunneridae</taxon>
        <taxon>Pentapetalae</taxon>
        <taxon>Caryophyllales</taxon>
        <taxon>Cactineae</taxon>
        <taxon>Cactaceae</taxon>
        <taxon>Opuntioideae</taxon>
        <taxon>Opuntia</taxon>
    </lineage>
</organism>